<gene>
    <name evidence="1" type="ORF">SAMEA4504048_02289</name>
</gene>
<evidence type="ECO:0000313" key="1">
    <source>
        <dbReference type="EMBL" id="SNV47086.1"/>
    </source>
</evidence>
<protein>
    <submittedName>
        <fullName evidence="1">Uncharacterized protein</fullName>
    </submittedName>
</protein>
<dbReference type="KEGG" id="saco:SAME_02289"/>
<dbReference type="Proteomes" id="UP000215144">
    <property type="component" value="Chromosome 1"/>
</dbReference>
<accession>A0A239XLH0</accession>
<organism evidence="1 2">
    <name type="scientific">Streptococcus acidominimus</name>
    <dbReference type="NCBI Taxonomy" id="1326"/>
    <lineage>
        <taxon>Bacteria</taxon>
        <taxon>Bacillati</taxon>
        <taxon>Bacillota</taxon>
        <taxon>Bacilli</taxon>
        <taxon>Lactobacillales</taxon>
        <taxon>Streptococcaceae</taxon>
        <taxon>Streptococcus</taxon>
    </lineage>
</organism>
<dbReference type="RefSeq" id="WP_157737880.1">
    <property type="nucleotide sequence ID" value="NZ_LT906454.1"/>
</dbReference>
<sequence length="56" mass="6236">MGLRFVESPLNRSFLDLVSDYFYAKSISDSSYLDKLKIEGIKVFMVAILVGVMGAT</sequence>
<evidence type="ECO:0000313" key="2">
    <source>
        <dbReference type="Proteomes" id="UP000215144"/>
    </source>
</evidence>
<name>A0A239XLH0_STRAI</name>
<reference evidence="1 2" key="1">
    <citation type="submission" date="2017-06" db="EMBL/GenBank/DDBJ databases">
        <authorList>
            <consortium name="Pathogen Informatics"/>
        </authorList>
    </citation>
    <scope>NUCLEOTIDE SEQUENCE [LARGE SCALE GENOMIC DNA]</scope>
    <source>
        <strain evidence="1 2">NCTC11291</strain>
    </source>
</reference>
<dbReference type="EMBL" id="LT906454">
    <property type="protein sequence ID" value="SNV47086.1"/>
    <property type="molecule type" value="Genomic_DNA"/>
</dbReference>
<dbReference type="AlphaFoldDB" id="A0A239XLH0"/>
<proteinExistence type="predicted"/>